<comment type="caution">
    <text evidence="3">The sequence shown here is derived from an EMBL/GenBank/DDBJ whole genome shotgun (WGS) entry which is preliminary data.</text>
</comment>
<evidence type="ECO:0000313" key="4">
    <source>
        <dbReference type="Proteomes" id="UP001165524"/>
    </source>
</evidence>
<dbReference type="Proteomes" id="UP001165524">
    <property type="component" value="Unassembled WGS sequence"/>
</dbReference>
<gene>
    <name evidence="3" type="ORF">MU846_12435</name>
</gene>
<dbReference type="Pfam" id="PF01230">
    <property type="entry name" value="HIT"/>
    <property type="match status" value="1"/>
</dbReference>
<evidence type="ECO:0000256" key="1">
    <source>
        <dbReference type="PROSITE-ProRule" id="PRU00464"/>
    </source>
</evidence>
<comment type="caution">
    <text evidence="1">Lacks conserved residue(s) required for the propagation of feature annotation.</text>
</comment>
<dbReference type="EMBL" id="JALKII010000009">
    <property type="protein sequence ID" value="MCK0538516.1"/>
    <property type="molecule type" value="Genomic_DNA"/>
</dbReference>
<dbReference type="PROSITE" id="PS51084">
    <property type="entry name" value="HIT_2"/>
    <property type="match status" value="1"/>
</dbReference>
<organism evidence="3 4">
    <name type="scientific">Alcanivorax quisquiliarum</name>
    <dbReference type="NCBI Taxonomy" id="2933565"/>
    <lineage>
        <taxon>Bacteria</taxon>
        <taxon>Pseudomonadati</taxon>
        <taxon>Pseudomonadota</taxon>
        <taxon>Gammaproteobacteria</taxon>
        <taxon>Oceanospirillales</taxon>
        <taxon>Alcanivoracaceae</taxon>
        <taxon>Alcanivorax</taxon>
    </lineage>
</organism>
<dbReference type="RefSeq" id="WP_246953220.1">
    <property type="nucleotide sequence ID" value="NZ_JALKII010000009.1"/>
</dbReference>
<keyword evidence="4" id="KW-1185">Reference proteome</keyword>
<evidence type="ECO:0000259" key="2">
    <source>
        <dbReference type="PROSITE" id="PS51084"/>
    </source>
</evidence>
<sequence>MLHPVLEADTGAIGETAEYWLRWMDDRRFPWVIIVPKEPDIREWHELSHEAQHSLLDMVNRCSRQLQMLTGAEKMNIGALGNMVPQLHVHVIGRSSDDPCWPGPVWGQGTRQPWGEEQPPWLAALRDRFSQRCA</sequence>
<name>A0ABT0E9I8_9GAMM</name>
<reference evidence="3" key="1">
    <citation type="submission" date="2022-04" db="EMBL/GenBank/DDBJ databases">
        <title>Alcanivorax sp. CY1518 draft genome sequence.</title>
        <authorList>
            <person name="Zhao G."/>
            <person name="An M."/>
        </authorList>
    </citation>
    <scope>NUCLEOTIDE SEQUENCE</scope>
    <source>
        <strain evidence="3">CY1518</strain>
    </source>
</reference>
<dbReference type="InterPro" id="IPR011146">
    <property type="entry name" value="HIT-like"/>
</dbReference>
<dbReference type="SUPFAM" id="SSF54197">
    <property type="entry name" value="HIT-like"/>
    <property type="match status" value="1"/>
</dbReference>
<dbReference type="InterPro" id="IPR026026">
    <property type="entry name" value="HIT_Hint"/>
</dbReference>
<proteinExistence type="predicted"/>
<dbReference type="InterPro" id="IPR036265">
    <property type="entry name" value="HIT-like_sf"/>
</dbReference>
<dbReference type="Gene3D" id="3.30.428.10">
    <property type="entry name" value="HIT-like"/>
    <property type="match status" value="1"/>
</dbReference>
<protein>
    <submittedName>
        <fullName evidence="3">HIT family protein</fullName>
    </submittedName>
</protein>
<feature type="domain" description="HIT" evidence="2">
    <location>
        <begin position="32"/>
        <end position="101"/>
    </location>
</feature>
<evidence type="ECO:0000313" key="3">
    <source>
        <dbReference type="EMBL" id="MCK0538516.1"/>
    </source>
</evidence>
<dbReference type="PIRSF" id="PIRSF000714">
    <property type="entry name" value="HIT"/>
    <property type="match status" value="1"/>
</dbReference>
<accession>A0ABT0E9I8</accession>